<evidence type="ECO:0000313" key="3">
    <source>
        <dbReference type="Proteomes" id="UP001610446"/>
    </source>
</evidence>
<feature type="compositionally biased region" description="Basic residues" evidence="1">
    <location>
        <begin position="187"/>
        <end position="197"/>
    </location>
</feature>
<feature type="region of interest" description="Disordered" evidence="1">
    <location>
        <begin position="102"/>
        <end position="237"/>
    </location>
</feature>
<feature type="compositionally biased region" description="Polar residues" evidence="1">
    <location>
        <begin position="174"/>
        <end position="186"/>
    </location>
</feature>
<accession>A0ABR4IS82</accession>
<feature type="compositionally biased region" description="Low complexity" evidence="1">
    <location>
        <begin position="147"/>
        <end position="157"/>
    </location>
</feature>
<evidence type="ECO:0000256" key="1">
    <source>
        <dbReference type="SAM" id="MobiDB-lite"/>
    </source>
</evidence>
<dbReference type="EMBL" id="JBFXLU010000314">
    <property type="protein sequence ID" value="KAL2830114.1"/>
    <property type="molecule type" value="Genomic_DNA"/>
</dbReference>
<comment type="caution">
    <text evidence="2">The sequence shown here is derived from an EMBL/GenBank/DDBJ whole genome shotgun (WGS) entry which is preliminary data.</text>
</comment>
<dbReference type="Proteomes" id="UP001610446">
    <property type="component" value="Unassembled WGS sequence"/>
</dbReference>
<proteinExistence type="predicted"/>
<name>A0ABR4IS82_9EURO</name>
<evidence type="ECO:0000313" key="2">
    <source>
        <dbReference type="EMBL" id="KAL2830114.1"/>
    </source>
</evidence>
<feature type="region of interest" description="Disordered" evidence="1">
    <location>
        <begin position="1"/>
        <end position="28"/>
    </location>
</feature>
<sequence length="237" mass="26016">MVDLFQPDHLHLGERQDELPPIHSRPPTRNEFAINIPDLLMEPGQCAVQRAPEPSHHYGHYVQNSIVDTPTPTRDEFVIDIDNLPTYPEACAVRKQTQPVIDTGLEGGASTDPPESPDSTAEPRYRKPNVYTPASKNGQVGIGMQNLPQAPQAPQLAVSRGSSPPPAYEDIDLEQQTRTSSGNTNSVKKKKKKKKEKSKCQPHAPAPPTSSFPIEPQEQDKLIGNKRQNRSPSAAAS</sequence>
<protein>
    <submittedName>
        <fullName evidence="2">Uncharacterized protein</fullName>
    </submittedName>
</protein>
<gene>
    <name evidence="2" type="ORF">BJY01DRAFT_254766</name>
</gene>
<keyword evidence="3" id="KW-1185">Reference proteome</keyword>
<organism evidence="2 3">
    <name type="scientific">Aspergillus pseudoustus</name>
    <dbReference type="NCBI Taxonomy" id="1810923"/>
    <lineage>
        <taxon>Eukaryota</taxon>
        <taxon>Fungi</taxon>
        <taxon>Dikarya</taxon>
        <taxon>Ascomycota</taxon>
        <taxon>Pezizomycotina</taxon>
        <taxon>Eurotiomycetes</taxon>
        <taxon>Eurotiomycetidae</taxon>
        <taxon>Eurotiales</taxon>
        <taxon>Aspergillaceae</taxon>
        <taxon>Aspergillus</taxon>
        <taxon>Aspergillus subgen. Nidulantes</taxon>
    </lineage>
</organism>
<feature type="compositionally biased region" description="Basic and acidic residues" evidence="1">
    <location>
        <begin position="1"/>
        <end position="20"/>
    </location>
</feature>
<reference evidence="2 3" key="1">
    <citation type="submission" date="2024-07" db="EMBL/GenBank/DDBJ databases">
        <title>Section-level genome sequencing and comparative genomics of Aspergillus sections Usti and Cavernicolus.</title>
        <authorList>
            <consortium name="Lawrence Berkeley National Laboratory"/>
            <person name="Nybo J.L."/>
            <person name="Vesth T.C."/>
            <person name="Theobald S."/>
            <person name="Frisvad J.C."/>
            <person name="Larsen T.O."/>
            <person name="Kjaerboelling I."/>
            <person name="Rothschild-Mancinelli K."/>
            <person name="Lyhne E.K."/>
            <person name="Kogle M.E."/>
            <person name="Barry K."/>
            <person name="Clum A."/>
            <person name="Na H."/>
            <person name="Ledsgaard L."/>
            <person name="Lin J."/>
            <person name="Lipzen A."/>
            <person name="Kuo A."/>
            <person name="Riley R."/>
            <person name="Mondo S."/>
            <person name="Labutti K."/>
            <person name="Haridas S."/>
            <person name="Pangalinan J."/>
            <person name="Salamov A.A."/>
            <person name="Simmons B.A."/>
            <person name="Magnuson J.K."/>
            <person name="Chen J."/>
            <person name="Drula E."/>
            <person name="Henrissat B."/>
            <person name="Wiebenga A."/>
            <person name="Lubbers R.J."/>
            <person name="Gomes A.C."/>
            <person name="Makela M.R."/>
            <person name="Stajich J."/>
            <person name="Grigoriev I.V."/>
            <person name="Mortensen U.H."/>
            <person name="De Vries R.P."/>
            <person name="Baker S.E."/>
            <person name="Andersen M.R."/>
        </authorList>
    </citation>
    <scope>NUCLEOTIDE SEQUENCE [LARGE SCALE GENOMIC DNA]</scope>
    <source>
        <strain evidence="2 3">CBS 123904</strain>
    </source>
</reference>